<dbReference type="AlphaFoldDB" id="A0A4C1Z311"/>
<reference evidence="2 3" key="1">
    <citation type="journal article" date="2019" name="Commun. Biol.">
        <title>The bagworm genome reveals a unique fibroin gene that provides high tensile strength.</title>
        <authorList>
            <person name="Kono N."/>
            <person name="Nakamura H."/>
            <person name="Ohtoshi R."/>
            <person name="Tomita M."/>
            <person name="Numata K."/>
            <person name="Arakawa K."/>
        </authorList>
    </citation>
    <scope>NUCLEOTIDE SEQUENCE [LARGE SCALE GENOMIC DNA]</scope>
</reference>
<dbReference type="Proteomes" id="UP000299102">
    <property type="component" value="Unassembled WGS sequence"/>
</dbReference>
<feature type="compositionally biased region" description="Basic residues" evidence="1">
    <location>
        <begin position="122"/>
        <end position="133"/>
    </location>
</feature>
<feature type="compositionally biased region" description="Polar residues" evidence="1">
    <location>
        <begin position="86"/>
        <end position="95"/>
    </location>
</feature>
<protein>
    <submittedName>
        <fullName evidence="2">Uncharacterized protein</fullName>
    </submittedName>
</protein>
<evidence type="ECO:0000313" key="2">
    <source>
        <dbReference type="EMBL" id="GBP80995.1"/>
    </source>
</evidence>
<dbReference type="EMBL" id="BGZK01001492">
    <property type="protein sequence ID" value="GBP80995.1"/>
    <property type="molecule type" value="Genomic_DNA"/>
</dbReference>
<organism evidence="2 3">
    <name type="scientific">Eumeta variegata</name>
    <name type="common">Bagworm moth</name>
    <name type="synonym">Eumeta japonica</name>
    <dbReference type="NCBI Taxonomy" id="151549"/>
    <lineage>
        <taxon>Eukaryota</taxon>
        <taxon>Metazoa</taxon>
        <taxon>Ecdysozoa</taxon>
        <taxon>Arthropoda</taxon>
        <taxon>Hexapoda</taxon>
        <taxon>Insecta</taxon>
        <taxon>Pterygota</taxon>
        <taxon>Neoptera</taxon>
        <taxon>Endopterygota</taxon>
        <taxon>Lepidoptera</taxon>
        <taxon>Glossata</taxon>
        <taxon>Ditrysia</taxon>
        <taxon>Tineoidea</taxon>
        <taxon>Psychidae</taxon>
        <taxon>Oiketicinae</taxon>
        <taxon>Eumeta</taxon>
    </lineage>
</organism>
<feature type="compositionally biased region" description="Low complexity" evidence="1">
    <location>
        <begin position="134"/>
        <end position="144"/>
    </location>
</feature>
<gene>
    <name evidence="2" type="ORF">EVAR_68806_1</name>
</gene>
<feature type="region of interest" description="Disordered" evidence="1">
    <location>
        <begin position="86"/>
        <end position="144"/>
    </location>
</feature>
<proteinExistence type="predicted"/>
<accession>A0A4C1Z311</accession>
<evidence type="ECO:0000256" key="1">
    <source>
        <dbReference type="SAM" id="MobiDB-lite"/>
    </source>
</evidence>
<name>A0A4C1Z311_EUMVA</name>
<evidence type="ECO:0000313" key="3">
    <source>
        <dbReference type="Proteomes" id="UP000299102"/>
    </source>
</evidence>
<sequence length="144" mass="16061">MTSQHLNGSGRLAVTVGFDDRALFCVYVNSGVVAKKAANVNRLGKISPTPYPRPVGKCGCRVANSFVTISYCTRRTNEDIIRTIKQNQSTTTPDRTSGEHRYRRKKKTTVIISAVGTGHEKSTRRRRRTRAARSRTAFRTSNSD</sequence>
<comment type="caution">
    <text evidence="2">The sequence shown here is derived from an EMBL/GenBank/DDBJ whole genome shotgun (WGS) entry which is preliminary data.</text>
</comment>
<keyword evidence="3" id="KW-1185">Reference proteome</keyword>